<dbReference type="PANTHER" id="PTHR30572">
    <property type="entry name" value="MEMBRANE COMPONENT OF TRANSPORTER-RELATED"/>
    <property type="match status" value="1"/>
</dbReference>
<proteinExistence type="predicted"/>
<accession>A0A679HMK0</accession>
<reference evidence="8 9" key="1">
    <citation type="submission" date="2020-02" db="EMBL/GenBank/DDBJ databases">
        <title>Whole-genome sequencing and comparative analysis of the genomes of Bacteroides thetaiotaomicron and Escherichia coli isolated from a healthy resident in Vietnam.</title>
        <authorList>
            <person name="Mohsin M."/>
            <person name="Tanaka K."/>
            <person name="Kawahara R."/>
            <person name="Kondo S."/>
            <person name="Noguchi H."/>
            <person name="Motooka D."/>
            <person name="Nakamura S."/>
            <person name="Khong D.T."/>
            <person name="Nguyen T.N."/>
            <person name="Tran H.T."/>
            <person name="Yamamoto Y."/>
        </authorList>
    </citation>
    <scope>NUCLEOTIDE SEQUENCE [LARGE SCALE GENOMIC DNA]</scope>
    <source>
        <strain evidence="8 9">F9-2</strain>
    </source>
</reference>
<keyword evidence="2" id="KW-1003">Cell membrane</keyword>
<feature type="transmembrane region" description="Helical" evidence="6">
    <location>
        <begin position="20"/>
        <end position="39"/>
    </location>
</feature>
<gene>
    <name evidence="8" type="ORF">BatF92_20300</name>
</gene>
<keyword evidence="4 6" id="KW-1133">Transmembrane helix</keyword>
<sequence>MKTLKYAWRFLVRSKSYTVINIVGLSLSLACTIILVRYIHQETRVNTHCIDAENVYIPLRDIDGNVYAGSVSDGYSGADTVFYSPEAVKEKARFVTFSNDNVAINGKPYTVQLLAADTAFFHFFTYPLSGAPMKAPNDVLVTRQFAERVFGKENPIGEKLSYSGGHLLTVCGVLDEPACKSSLTFDIVLNLELKNGERGWGRMLVELIRFMPGVDVDAINAMSNIYRQSNAGYRVRYEFSHVSELYWNKSLAAKADAPEMWHYSSRFHLWVLSCVCLLLLLAGILNFVNIYLVFMLKRSKEYGIKKVFGMRGCTLFLQLWTENVLMVIVALFFAWFLIEMFSGYANRLLESNVMYTAFDWQLSLAIFILLPLLTTIYPYLKYNYLPPVVSICTIGTSRQSVKTRTFFLFVQYSITLLLIILSLYFSNHLHFLLNTPPGFRTEGILCADIVPKKSNGWWDENVEERKKFWGNKEAVEKKLDECPYIEHWVSSDVDRLGILSSGSTITLVNDKGDKISMMAMMGITKDFFKIYDLQFIDGTLPDDANSYTNMSDFYKVVMNEAALKAFGYTKREEAFIKGENPLWRFEAMDGTVINGGMSLMPVEAIVKDYYAGHLTAGKIPIVYMVSKGTVGSQYQIACAPGKEKQLIDYLKKCREEIYNTNEFDYHWLKDDIRALYQDDRRIATVFTLFATISIFVSALGLFGLSLFDIRQRYREVAIRKVNGARLRNLYSILFRKYIWIIGGATLLTMPLSYYLIYIYTSDFVVKTPVSISIFVIALLVVVAISAGTLFWQVNKAARINPAEIIKTE</sequence>
<organism evidence="8 9">
    <name type="scientific">Bacteroides thetaiotaomicron</name>
    <dbReference type="NCBI Taxonomy" id="818"/>
    <lineage>
        <taxon>Bacteria</taxon>
        <taxon>Pseudomonadati</taxon>
        <taxon>Bacteroidota</taxon>
        <taxon>Bacteroidia</taxon>
        <taxon>Bacteroidales</taxon>
        <taxon>Bacteroidaceae</taxon>
        <taxon>Bacteroides</taxon>
    </lineage>
</organism>
<dbReference type="PROSITE" id="PS51257">
    <property type="entry name" value="PROKAR_LIPOPROTEIN"/>
    <property type="match status" value="1"/>
</dbReference>
<dbReference type="InterPro" id="IPR050250">
    <property type="entry name" value="Macrolide_Exporter_MacB"/>
</dbReference>
<evidence type="ECO:0000256" key="4">
    <source>
        <dbReference type="ARBA" id="ARBA00022989"/>
    </source>
</evidence>
<feature type="domain" description="ABC3 transporter permease C-terminal" evidence="7">
    <location>
        <begin position="688"/>
        <end position="801"/>
    </location>
</feature>
<evidence type="ECO:0000313" key="9">
    <source>
        <dbReference type="Proteomes" id="UP000500882"/>
    </source>
</evidence>
<dbReference type="EMBL" id="AP022660">
    <property type="protein sequence ID" value="BCA50088.1"/>
    <property type="molecule type" value="Genomic_DNA"/>
</dbReference>
<feature type="transmembrane region" description="Helical" evidence="6">
    <location>
        <begin position="358"/>
        <end position="380"/>
    </location>
</feature>
<dbReference type="GO" id="GO:0005886">
    <property type="term" value="C:plasma membrane"/>
    <property type="evidence" value="ECO:0007669"/>
    <property type="project" value="UniProtKB-SubCell"/>
</dbReference>
<feature type="domain" description="ABC3 transporter permease C-terminal" evidence="7">
    <location>
        <begin position="276"/>
        <end position="385"/>
    </location>
</feature>
<evidence type="ECO:0000259" key="7">
    <source>
        <dbReference type="Pfam" id="PF02687"/>
    </source>
</evidence>
<dbReference type="Pfam" id="PF02687">
    <property type="entry name" value="FtsX"/>
    <property type="match status" value="2"/>
</dbReference>
<evidence type="ECO:0000256" key="5">
    <source>
        <dbReference type="ARBA" id="ARBA00023136"/>
    </source>
</evidence>
<feature type="transmembrane region" description="Helical" evidence="6">
    <location>
        <begin position="315"/>
        <end position="338"/>
    </location>
</feature>
<feature type="transmembrane region" description="Helical" evidence="6">
    <location>
        <begin position="406"/>
        <end position="425"/>
    </location>
</feature>
<feature type="transmembrane region" description="Helical" evidence="6">
    <location>
        <begin position="682"/>
        <end position="704"/>
    </location>
</feature>
<dbReference type="AlphaFoldDB" id="A0A679HMK0"/>
<feature type="transmembrane region" description="Helical" evidence="6">
    <location>
        <begin position="267"/>
        <end position="294"/>
    </location>
</feature>
<dbReference type="GO" id="GO:0022857">
    <property type="term" value="F:transmembrane transporter activity"/>
    <property type="evidence" value="ECO:0007669"/>
    <property type="project" value="TreeGrafter"/>
</dbReference>
<evidence type="ECO:0000256" key="1">
    <source>
        <dbReference type="ARBA" id="ARBA00004651"/>
    </source>
</evidence>
<protein>
    <submittedName>
        <fullName evidence="8">ABC transporter substrate-binding protein</fullName>
    </submittedName>
</protein>
<dbReference type="PANTHER" id="PTHR30572:SF18">
    <property type="entry name" value="ABC-TYPE MACROLIDE FAMILY EXPORT SYSTEM PERMEASE COMPONENT 2"/>
    <property type="match status" value="1"/>
</dbReference>
<feature type="transmembrane region" description="Helical" evidence="6">
    <location>
        <begin position="737"/>
        <end position="759"/>
    </location>
</feature>
<keyword evidence="3 6" id="KW-0812">Transmembrane</keyword>
<evidence type="ECO:0000256" key="6">
    <source>
        <dbReference type="SAM" id="Phobius"/>
    </source>
</evidence>
<keyword evidence="5 6" id="KW-0472">Membrane</keyword>
<feature type="transmembrane region" description="Helical" evidence="6">
    <location>
        <begin position="771"/>
        <end position="791"/>
    </location>
</feature>
<dbReference type="Proteomes" id="UP000500882">
    <property type="component" value="Chromosome"/>
</dbReference>
<dbReference type="RefSeq" id="WP_172556679.1">
    <property type="nucleotide sequence ID" value="NZ_AP022660.1"/>
</dbReference>
<evidence type="ECO:0000313" key="8">
    <source>
        <dbReference type="EMBL" id="BCA50088.1"/>
    </source>
</evidence>
<comment type="subcellular location">
    <subcellularLocation>
        <location evidence="1">Cell membrane</location>
        <topology evidence="1">Multi-pass membrane protein</topology>
    </subcellularLocation>
</comment>
<dbReference type="InterPro" id="IPR003838">
    <property type="entry name" value="ABC3_permease_C"/>
</dbReference>
<name>A0A679HMK0_BACT4</name>
<evidence type="ECO:0000256" key="3">
    <source>
        <dbReference type="ARBA" id="ARBA00022692"/>
    </source>
</evidence>
<evidence type="ECO:0000256" key="2">
    <source>
        <dbReference type="ARBA" id="ARBA00022475"/>
    </source>
</evidence>